<dbReference type="Proteomes" id="UP001164776">
    <property type="component" value="Unassembled WGS sequence"/>
</dbReference>
<protein>
    <submittedName>
        <fullName evidence="1">Uncharacterized protein</fullName>
    </submittedName>
</protein>
<organism evidence="1 2">
    <name type="scientific">Paspalum vaginatum</name>
    <name type="common">seashore paspalum</name>
    <dbReference type="NCBI Taxonomy" id="158149"/>
    <lineage>
        <taxon>Eukaryota</taxon>
        <taxon>Viridiplantae</taxon>
        <taxon>Streptophyta</taxon>
        <taxon>Embryophyta</taxon>
        <taxon>Tracheophyta</taxon>
        <taxon>Spermatophyta</taxon>
        <taxon>Magnoliopsida</taxon>
        <taxon>Liliopsida</taxon>
        <taxon>Poales</taxon>
        <taxon>Poaceae</taxon>
        <taxon>PACMAD clade</taxon>
        <taxon>Panicoideae</taxon>
        <taxon>Andropogonodae</taxon>
        <taxon>Paspaleae</taxon>
        <taxon>Paspalinae</taxon>
        <taxon>Paspalum</taxon>
    </lineage>
</organism>
<dbReference type="AlphaFoldDB" id="A0A9W7XB15"/>
<accession>A0A9W7XB15</accession>
<proteinExistence type="predicted"/>
<sequence length="102" mass="11283">MPPPPDPNPLHRCCAAEGSALHAVASFADDSFCRPSCGHRHPPAASLILWLDHVLLAAVRGDLMVTHADKKRFSSYSSRHPTQVFQTRGTHTYNVFTLLLYC</sequence>
<reference evidence="1 2" key="1">
    <citation type="submission" date="2022-10" db="EMBL/GenBank/DDBJ databases">
        <title>WGS assembly of Paspalum vaginatum 540-79.</title>
        <authorList>
            <person name="Sun G."/>
            <person name="Wase N."/>
            <person name="Shu S."/>
            <person name="Jenkins J."/>
            <person name="Zhou B."/>
            <person name="Torres-Rodriguez J."/>
            <person name="Chen C."/>
            <person name="Sandor L."/>
            <person name="Plott C."/>
            <person name="Yoshinga Y."/>
            <person name="Daum C."/>
            <person name="Qi P."/>
            <person name="Barry K."/>
            <person name="Lipzen A."/>
            <person name="Berry L."/>
            <person name="Pedersen C."/>
            <person name="Gottilla T."/>
            <person name="Foltz A."/>
            <person name="Yu H."/>
            <person name="O'Malley R."/>
            <person name="Zhang C."/>
            <person name="Devos K."/>
            <person name="Sigmon B."/>
            <person name="Yu B."/>
            <person name="Obata T."/>
            <person name="Schmutz J."/>
            <person name="Schnable J."/>
        </authorList>
    </citation>
    <scope>NUCLEOTIDE SEQUENCE [LARGE SCALE GENOMIC DNA]</scope>
    <source>
        <strain evidence="2">cv. 540-79</strain>
    </source>
</reference>
<evidence type="ECO:0000313" key="2">
    <source>
        <dbReference type="Proteomes" id="UP001164776"/>
    </source>
</evidence>
<comment type="caution">
    <text evidence="1">The sequence shown here is derived from an EMBL/GenBank/DDBJ whole genome shotgun (WGS) entry which is preliminary data.</text>
</comment>
<name>A0A9W7XB15_9POAL</name>
<gene>
    <name evidence="1" type="ORF">BS78_K330100</name>
</gene>
<evidence type="ECO:0000313" key="1">
    <source>
        <dbReference type="EMBL" id="KAJ1256710.1"/>
    </source>
</evidence>
<keyword evidence="2" id="KW-1185">Reference proteome</keyword>
<dbReference type="EMBL" id="MU629488">
    <property type="protein sequence ID" value="KAJ1256710.1"/>
    <property type="molecule type" value="Genomic_DNA"/>
</dbReference>